<feature type="signal peptide" evidence="2">
    <location>
        <begin position="1"/>
        <end position="22"/>
    </location>
</feature>
<name>A0A336MB28_CULSO</name>
<evidence type="ECO:0000313" key="3">
    <source>
        <dbReference type="EMBL" id="SSX25993.1"/>
    </source>
</evidence>
<protein>
    <submittedName>
        <fullName evidence="3">CSON012968 protein</fullName>
    </submittedName>
</protein>
<evidence type="ECO:0000256" key="1">
    <source>
        <dbReference type="SAM" id="Coils"/>
    </source>
</evidence>
<proteinExistence type="predicted"/>
<accession>A0A336MB28</accession>
<keyword evidence="2" id="KW-0732">Signal</keyword>
<dbReference type="VEuPathDB" id="VectorBase:CSON012968"/>
<sequence length="295" mass="34055">MKLNLKLKFLVQVGFLCHVIYGHPVNIIPCSNMTSSICELQSVFLESSEMEFLPSSRRPLNIDTLKITDSTIHTLTSGICDIFPNIEEMYLRKTLDLEMNKLTNLNNVDASDLMHLKTLWLTHNPLTDFKIENIPSSFLSLVYLQDTDIPCDRLKEIIEYANEKDITISTMSYNDDTNNNRDRSIELSEVDGILCIPQLEQTMEVQNTIEDDVAELKQDFTIMKEKLNDIENTLANLPSVTQKNLTELEAKVEFQLKSMSRFLELQNITNNIFLNKIEKLIEKHDDSDTYKTYDD</sequence>
<dbReference type="InterPro" id="IPR032675">
    <property type="entry name" value="LRR_dom_sf"/>
</dbReference>
<feature type="coiled-coil region" evidence="1">
    <location>
        <begin position="199"/>
        <end position="233"/>
    </location>
</feature>
<organism evidence="3">
    <name type="scientific">Culicoides sonorensis</name>
    <name type="common">Biting midge</name>
    <dbReference type="NCBI Taxonomy" id="179676"/>
    <lineage>
        <taxon>Eukaryota</taxon>
        <taxon>Metazoa</taxon>
        <taxon>Ecdysozoa</taxon>
        <taxon>Arthropoda</taxon>
        <taxon>Hexapoda</taxon>
        <taxon>Insecta</taxon>
        <taxon>Pterygota</taxon>
        <taxon>Neoptera</taxon>
        <taxon>Endopterygota</taxon>
        <taxon>Diptera</taxon>
        <taxon>Nematocera</taxon>
        <taxon>Chironomoidea</taxon>
        <taxon>Ceratopogonidae</taxon>
        <taxon>Ceratopogoninae</taxon>
        <taxon>Culicoides</taxon>
        <taxon>Monoculicoides</taxon>
    </lineage>
</organism>
<dbReference type="Gene3D" id="3.80.10.10">
    <property type="entry name" value="Ribonuclease Inhibitor"/>
    <property type="match status" value="1"/>
</dbReference>
<gene>
    <name evidence="3" type="primary">CSON012968</name>
</gene>
<reference evidence="3" key="1">
    <citation type="submission" date="2018-07" db="EMBL/GenBank/DDBJ databases">
        <authorList>
            <person name="Quirk P.G."/>
            <person name="Krulwich T.A."/>
        </authorList>
    </citation>
    <scope>NUCLEOTIDE SEQUENCE</scope>
</reference>
<dbReference type="AlphaFoldDB" id="A0A336MB28"/>
<evidence type="ECO:0000256" key="2">
    <source>
        <dbReference type="SAM" id="SignalP"/>
    </source>
</evidence>
<dbReference type="EMBL" id="UFQT01000637">
    <property type="protein sequence ID" value="SSX25993.1"/>
    <property type="molecule type" value="Genomic_DNA"/>
</dbReference>
<dbReference type="SUPFAM" id="SSF52058">
    <property type="entry name" value="L domain-like"/>
    <property type="match status" value="1"/>
</dbReference>
<keyword evidence="1" id="KW-0175">Coiled coil</keyword>
<feature type="chain" id="PRO_5016464168" evidence="2">
    <location>
        <begin position="23"/>
        <end position="295"/>
    </location>
</feature>